<dbReference type="Proteomes" id="UP001470230">
    <property type="component" value="Unassembled WGS sequence"/>
</dbReference>
<evidence type="ECO:0000256" key="6">
    <source>
        <dbReference type="ARBA" id="ARBA00022777"/>
    </source>
</evidence>
<accession>A0ABR2KFB8</accession>
<keyword evidence="8 10" id="KW-1133">Transmembrane helix</keyword>
<protein>
    <recommendedName>
        <fullName evidence="3">dolichol kinase</fullName>
        <ecNumber evidence="3">2.7.1.108</ecNumber>
    </recommendedName>
</protein>
<evidence type="ECO:0000256" key="10">
    <source>
        <dbReference type="SAM" id="Phobius"/>
    </source>
</evidence>
<proteinExistence type="inferred from homology"/>
<feature type="transmembrane region" description="Helical" evidence="10">
    <location>
        <begin position="165"/>
        <end position="185"/>
    </location>
</feature>
<feature type="transmembrane region" description="Helical" evidence="10">
    <location>
        <begin position="108"/>
        <end position="126"/>
    </location>
</feature>
<feature type="transmembrane region" description="Helical" evidence="10">
    <location>
        <begin position="367"/>
        <end position="393"/>
    </location>
</feature>
<evidence type="ECO:0000256" key="2">
    <source>
        <dbReference type="ARBA" id="ARBA00010794"/>
    </source>
</evidence>
<keyword evidence="5 10" id="KW-0812">Transmembrane</keyword>
<feature type="transmembrane region" description="Helical" evidence="10">
    <location>
        <begin position="138"/>
        <end position="158"/>
    </location>
</feature>
<keyword evidence="6" id="KW-0418">Kinase</keyword>
<comment type="caution">
    <text evidence="11">The sequence shown here is derived from an EMBL/GenBank/DDBJ whole genome shotgun (WGS) entry which is preliminary data.</text>
</comment>
<feature type="transmembrane region" description="Helical" evidence="10">
    <location>
        <begin position="405"/>
        <end position="422"/>
    </location>
</feature>
<evidence type="ECO:0000256" key="3">
    <source>
        <dbReference type="ARBA" id="ARBA00012132"/>
    </source>
</evidence>
<dbReference type="EC" id="2.7.1.108" evidence="3"/>
<evidence type="ECO:0000256" key="9">
    <source>
        <dbReference type="ARBA" id="ARBA00023136"/>
    </source>
</evidence>
<keyword evidence="4" id="KW-0808">Transferase</keyword>
<feature type="transmembrane region" description="Helical" evidence="10">
    <location>
        <begin position="191"/>
        <end position="210"/>
    </location>
</feature>
<feature type="transmembrane region" description="Helical" evidence="10">
    <location>
        <begin position="343"/>
        <end position="361"/>
    </location>
</feature>
<evidence type="ECO:0000313" key="12">
    <source>
        <dbReference type="Proteomes" id="UP001470230"/>
    </source>
</evidence>
<dbReference type="EMBL" id="JAPFFF010000005">
    <property type="protein sequence ID" value="KAK8889476.1"/>
    <property type="molecule type" value="Genomic_DNA"/>
</dbReference>
<keyword evidence="12" id="KW-1185">Reference proteome</keyword>
<evidence type="ECO:0000256" key="4">
    <source>
        <dbReference type="ARBA" id="ARBA00022679"/>
    </source>
</evidence>
<evidence type="ECO:0000256" key="7">
    <source>
        <dbReference type="ARBA" id="ARBA00022824"/>
    </source>
</evidence>
<evidence type="ECO:0000256" key="5">
    <source>
        <dbReference type="ARBA" id="ARBA00022692"/>
    </source>
</evidence>
<keyword evidence="7" id="KW-0256">Endoplasmic reticulum</keyword>
<comment type="subcellular location">
    <subcellularLocation>
        <location evidence="1">Endoplasmic reticulum membrane</location>
        <topology evidence="1">Multi-pass membrane protein</topology>
    </subcellularLocation>
</comment>
<feature type="transmembrane region" description="Helical" evidence="10">
    <location>
        <begin position="462"/>
        <end position="479"/>
    </location>
</feature>
<sequence>MNLEFLDSLTWSICLFFAAALRFRKNDYADVGFLLLHFILSWINQFSNIRKSFRHGAGDGIVCGSLAVTAALGSLEANSFHICIIVSIIIDVLFLLNRNGIPTLDIRFIPIIPLFIIFAIIKVYSITPYSTVNLSSTIMILIIIISVFMSLFVLTILMKYAPSSFTIGECIMVSTLSSLPVFHIFNAEGIQRFSSVFIVSGIICLTLSLLVRKPICIFILVFPLIFSIFDIGEVFHYIFNINRIVLLVYCGIVVVVFLLLSVFWKGLERFPRIVQRKFFHLMAFLVFVPPVLIDYQFLRLCISGAIFLFLFVESLRIVKFPFVYTLISNYVEDFIDERDRGELILTHLFLLLGLGLPVLMARDDIPGGLAIHTCGISVLAVGDAVASIVGVNFGKHKWPGSKKSIEGTIGAFFGTFITLLFVHQFEGASLNIDFSLQTLLCLAIPSLLGALDEAFTSQIDNLTLPFVMIPPILYTYSLFL</sequence>
<name>A0ABR2KFB8_9EUKA</name>
<feature type="transmembrane region" description="Helical" evidence="10">
    <location>
        <begin position="304"/>
        <end position="331"/>
    </location>
</feature>
<dbReference type="InterPro" id="IPR032974">
    <property type="entry name" value="Polypren_kinase"/>
</dbReference>
<feature type="transmembrane region" description="Helical" evidence="10">
    <location>
        <begin position="278"/>
        <end position="298"/>
    </location>
</feature>
<feature type="transmembrane region" description="Helical" evidence="10">
    <location>
        <begin position="244"/>
        <end position="266"/>
    </location>
</feature>
<keyword evidence="9 10" id="KW-0472">Membrane</keyword>
<dbReference type="PANTHER" id="PTHR13205:SF15">
    <property type="entry name" value="DOLICHOL KINASE"/>
    <property type="match status" value="1"/>
</dbReference>
<comment type="similarity">
    <text evidence="2">Belongs to the polyprenol kinase family.</text>
</comment>
<gene>
    <name evidence="11" type="ORF">M9Y10_034223</name>
</gene>
<evidence type="ECO:0000256" key="8">
    <source>
        <dbReference type="ARBA" id="ARBA00022989"/>
    </source>
</evidence>
<organism evidence="11 12">
    <name type="scientific">Tritrichomonas musculus</name>
    <dbReference type="NCBI Taxonomy" id="1915356"/>
    <lineage>
        <taxon>Eukaryota</taxon>
        <taxon>Metamonada</taxon>
        <taxon>Parabasalia</taxon>
        <taxon>Tritrichomonadida</taxon>
        <taxon>Tritrichomonadidae</taxon>
        <taxon>Tritrichomonas</taxon>
    </lineage>
</organism>
<feature type="transmembrane region" description="Helical" evidence="10">
    <location>
        <begin position="217"/>
        <end position="238"/>
    </location>
</feature>
<dbReference type="PANTHER" id="PTHR13205">
    <property type="entry name" value="TRANSMEMBRANE PROTEIN 15-RELATED"/>
    <property type="match status" value="1"/>
</dbReference>
<evidence type="ECO:0000256" key="1">
    <source>
        <dbReference type="ARBA" id="ARBA00004477"/>
    </source>
</evidence>
<evidence type="ECO:0000313" key="11">
    <source>
        <dbReference type="EMBL" id="KAK8889476.1"/>
    </source>
</evidence>
<reference evidence="11 12" key="1">
    <citation type="submission" date="2024-04" db="EMBL/GenBank/DDBJ databases">
        <title>Tritrichomonas musculus Genome.</title>
        <authorList>
            <person name="Alves-Ferreira E."/>
            <person name="Grigg M."/>
            <person name="Lorenzi H."/>
            <person name="Galac M."/>
        </authorList>
    </citation>
    <scope>NUCLEOTIDE SEQUENCE [LARGE SCALE GENOMIC DNA]</scope>
    <source>
        <strain evidence="11 12">EAF2021</strain>
    </source>
</reference>
<feature type="transmembrane region" description="Helical" evidence="10">
    <location>
        <begin position="79"/>
        <end position="96"/>
    </location>
</feature>